<feature type="transmembrane region" description="Helical" evidence="7">
    <location>
        <begin position="134"/>
        <end position="159"/>
    </location>
</feature>
<dbReference type="PANTHER" id="PTHR43163">
    <property type="entry name" value="DIPEPTIDE TRANSPORT SYSTEM PERMEASE PROTEIN DPPB-RELATED"/>
    <property type="match status" value="1"/>
</dbReference>
<dbReference type="CDD" id="cd06261">
    <property type="entry name" value="TM_PBP2"/>
    <property type="match status" value="1"/>
</dbReference>
<dbReference type="PROSITE" id="PS50928">
    <property type="entry name" value="ABC_TM1"/>
    <property type="match status" value="1"/>
</dbReference>
<keyword evidence="6 7" id="KW-0472">Membrane</keyword>
<evidence type="ECO:0000259" key="8">
    <source>
        <dbReference type="PROSITE" id="PS50928"/>
    </source>
</evidence>
<feature type="transmembrane region" description="Helical" evidence="7">
    <location>
        <begin position="284"/>
        <end position="306"/>
    </location>
</feature>
<feature type="transmembrane region" description="Helical" evidence="7">
    <location>
        <begin position="101"/>
        <end position="122"/>
    </location>
</feature>
<sequence>MLRYLLGRLISLGLSLLVASLVIFTVIEVVPGDPAAYMLGLNASEDTVAALRERLGLNAAPPIRYLGWITGMARGDFGLSYTYKVSVADLVAQRLAVSLPLAAYALALATLIAFPAGLLAAARRGRAADAAVMGATQIGIALPNFWFAMLLVLVFALHWQIFPAGGFPGWQSVGAGLRALTLPAIALALPQAAILARVLRSALIETLDQDYIRTARAKGLTRGQTILRHALRNAMIPVLTILGMQFSFLIAGAIIIENVFYLPGLGRLIFQAITQRDLIVVESVVMILVFAVILVTFLVDLAYAAIDPRLRKRA</sequence>
<comment type="subcellular location">
    <subcellularLocation>
        <location evidence="1 7">Cell membrane</location>
        <topology evidence="1 7">Multi-pass membrane protein</topology>
    </subcellularLocation>
</comment>
<dbReference type="EMBL" id="JAOVQO010000004">
    <property type="protein sequence ID" value="MCU9847448.1"/>
    <property type="molecule type" value="Genomic_DNA"/>
</dbReference>
<evidence type="ECO:0000256" key="5">
    <source>
        <dbReference type="ARBA" id="ARBA00022989"/>
    </source>
</evidence>
<dbReference type="InterPro" id="IPR035906">
    <property type="entry name" value="MetI-like_sf"/>
</dbReference>
<feature type="transmembrane region" description="Helical" evidence="7">
    <location>
        <begin position="179"/>
        <end position="199"/>
    </location>
</feature>
<feature type="domain" description="ABC transmembrane type-1" evidence="8">
    <location>
        <begin position="95"/>
        <end position="299"/>
    </location>
</feature>
<protein>
    <submittedName>
        <fullName evidence="9">ABC transporter permease</fullName>
    </submittedName>
</protein>
<comment type="similarity">
    <text evidence="7">Belongs to the binding-protein-dependent transport system permease family.</text>
</comment>
<evidence type="ECO:0000256" key="4">
    <source>
        <dbReference type="ARBA" id="ARBA00022692"/>
    </source>
</evidence>
<dbReference type="PANTHER" id="PTHR43163:SF6">
    <property type="entry name" value="DIPEPTIDE TRANSPORT SYSTEM PERMEASE PROTEIN DPPB-RELATED"/>
    <property type="match status" value="1"/>
</dbReference>
<comment type="caution">
    <text evidence="9">The sequence shown here is derived from an EMBL/GenBank/DDBJ whole genome shotgun (WGS) entry which is preliminary data.</text>
</comment>
<name>A0ABT2X0J1_9RHOB</name>
<keyword evidence="3" id="KW-1003">Cell membrane</keyword>
<proteinExistence type="inferred from homology"/>
<feature type="transmembrane region" description="Helical" evidence="7">
    <location>
        <begin position="12"/>
        <end position="30"/>
    </location>
</feature>
<dbReference type="Gene3D" id="1.10.3720.10">
    <property type="entry name" value="MetI-like"/>
    <property type="match status" value="1"/>
</dbReference>
<reference evidence="9 10" key="1">
    <citation type="submission" date="2022-10" db="EMBL/GenBank/DDBJ databases">
        <title>Defluviimonas sp. nov., isolated from ocean surface sediments.</title>
        <authorList>
            <person name="He W."/>
            <person name="Wang L."/>
            <person name="Zhang D.-F."/>
        </authorList>
    </citation>
    <scope>NUCLEOTIDE SEQUENCE [LARGE SCALE GENOMIC DNA]</scope>
    <source>
        <strain evidence="9 10">WL0024</strain>
    </source>
</reference>
<dbReference type="RefSeq" id="WP_263333994.1">
    <property type="nucleotide sequence ID" value="NZ_JAOVQO010000004.1"/>
</dbReference>
<dbReference type="Pfam" id="PF00528">
    <property type="entry name" value="BPD_transp_1"/>
    <property type="match status" value="1"/>
</dbReference>
<dbReference type="Pfam" id="PF19300">
    <property type="entry name" value="BPD_transp_1_N"/>
    <property type="match status" value="1"/>
</dbReference>
<keyword evidence="5 7" id="KW-1133">Transmembrane helix</keyword>
<keyword evidence="2 7" id="KW-0813">Transport</keyword>
<evidence type="ECO:0000256" key="3">
    <source>
        <dbReference type="ARBA" id="ARBA00022475"/>
    </source>
</evidence>
<keyword evidence="10" id="KW-1185">Reference proteome</keyword>
<evidence type="ECO:0000256" key="6">
    <source>
        <dbReference type="ARBA" id="ARBA00023136"/>
    </source>
</evidence>
<evidence type="ECO:0000313" key="10">
    <source>
        <dbReference type="Proteomes" id="UP001209535"/>
    </source>
</evidence>
<evidence type="ECO:0000256" key="7">
    <source>
        <dbReference type="RuleBase" id="RU363032"/>
    </source>
</evidence>
<evidence type="ECO:0000313" key="9">
    <source>
        <dbReference type="EMBL" id="MCU9847448.1"/>
    </source>
</evidence>
<dbReference type="InterPro" id="IPR045621">
    <property type="entry name" value="BPD_transp_1_N"/>
</dbReference>
<evidence type="ECO:0000256" key="1">
    <source>
        <dbReference type="ARBA" id="ARBA00004651"/>
    </source>
</evidence>
<gene>
    <name evidence="9" type="ORF">OEZ60_05465</name>
</gene>
<keyword evidence="4 7" id="KW-0812">Transmembrane</keyword>
<organism evidence="9 10">
    <name type="scientific">Albidovulum salinarum</name>
    <dbReference type="NCBI Taxonomy" id="2984153"/>
    <lineage>
        <taxon>Bacteria</taxon>
        <taxon>Pseudomonadati</taxon>
        <taxon>Pseudomonadota</taxon>
        <taxon>Alphaproteobacteria</taxon>
        <taxon>Rhodobacterales</taxon>
        <taxon>Paracoccaceae</taxon>
        <taxon>Albidovulum</taxon>
    </lineage>
</organism>
<feature type="transmembrane region" description="Helical" evidence="7">
    <location>
        <begin position="234"/>
        <end position="256"/>
    </location>
</feature>
<accession>A0ABT2X0J1</accession>
<evidence type="ECO:0000256" key="2">
    <source>
        <dbReference type="ARBA" id="ARBA00022448"/>
    </source>
</evidence>
<dbReference type="Proteomes" id="UP001209535">
    <property type="component" value="Unassembled WGS sequence"/>
</dbReference>
<dbReference type="SUPFAM" id="SSF161098">
    <property type="entry name" value="MetI-like"/>
    <property type="match status" value="1"/>
</dbReference>
<dbReference type="InterPro" id="IPR000515">
    <property type="entry name" value="MetI-like"/>
</dbReference>